<protein>
    <submittedName>
        <fullName evidence="5">Glycosyltransferase</fullName>
        <ecNumber evidence="5">2.4.-.-</ecNumber>
    </submittedName>
</protein>
<proteinExistence type="inferred from homology"/>
<dbReference type="InterPro" id="IPR001173">
    <property type="entry name" value="Glyco_trans_2-like"/>
</dbReference>
<evidence type="ECO:0000313" key="5">
    <source>
        <dbReference type="EMBL" id="UYH51315.1"/>
    </source>
</evidence>
<dbReference type="SUPFAM" id="SSF53448">
    <property type="entry name" value="Nucleotide-diphospho-sugar transferases"/>
    <property type="match status" value="1"/>
</dbReference>
<dbReference type="Gene3D" id="3.90.550.10">
    <property type="entry name" value="Spore Coat Polysaccharide Biosynthesis Protein SpsA, Chain A"/>
    <property type="match status" value="1"/>
</dbReference>
<dbReference type="PANTHER" id="PTHR43685">
    <property type="entry name" value="GLYCOSYLTRANSFERASE"/>
    <property type="match status" value="1"/>
</dbReference>
<evidence type="ECO:0000259" key="4">
    <source>
        <dbReference type="Pfam" id="PF00535"/>
    </source>
</evidence>
<keyword evidence="2 5" id="KW-0328">Glycosyltransferase</keyword>
<keyword evidence="3 5" id="KW-0808">Transferase</keyword>
<organism evidence="5 6">
    <name type="scientific">Candidatus Kirkpatrickella diaphorinae</name>
    <dbReference type="NCBI Taxonomy" id="2984322"/>
    <lineage>
        <taxon>Bacteria</taxon>
        <taxon>Pseudomonadati</taxon>
        <taxon>Pseudomonadota</taxon>
        <taxon>Alphaproteobacteria</taxon>
        <taxon>Acetobacterales</taxon>
        <taxon>Acetobacteraceae</taxon>
        <taxon>Candidatus Kirkpatrickella</taxon>
    </lineage>
</organism>
<dbReference type="Pfam" id="PF00535">
    <property type="entry name" value="Glycos_transf_2"/>
    <property type="match status" value="1"/>
</dbReference>
<dbReference type="GO" id="GO:0016757">
    <property type="term" value="F:glycosyltransferase activity"/>
    <property type="evidence" value="ECO:0007669"/>
    <property type="project" value="UniProtKB-KW"/>
</dbReference>
<dbReference type="EC" id="2.4.-.-" evidence="5"/>
<evidence type="ECO:0000256" key="1">
    <source>
        <dbReference type="ARBA" id="ARBA00006739"/>
    </source>
</evidence>
<dbReference type="PANTHER" id="PTHR43685:SF5">
    <property type="entry name" value="GLYCOSYLTRANSFERASE EPSE-RELATED"/>
    <property type="match status" value="1"/>
</dbReference>
<reference evidence="5" key="1">
    <citation type="submission" date="2022-10" db="EMBL/GenBank/DDBJ databases">
        <title>Candidatus Kirkpatrella diaphorinas gen. nov., sp. nov., an uncultured endosymbiont identified in a population of Diaphorina citri from Hawaii.</title>
        <authorList>
            <person name="Henry E.M."/>
            <person name="Carlson C.R."/>
            <person name="Kuo Y.-W."/>
        </authorList>
    </citation>
    <scope>NUCLEOTIDE SEQUENCE</scope>
    <source>
        <strain evidence="5">CADCRV1</strain>
    </source>
</reference>
<dbReference type="InterPro" id="IPR050834">
    <property type="entry name" value="Glycosyltransf_2"/>
</dbReference>
<dbReference type="Proteomes" id="UP001163831">
    <property type="component" value="Chromosome"/>
</dbReference>
<evidence type="ECO:0000256" key="2">
    <source>
        <dbReference type="ARBA" id="ARBA00022676"/>
    </source>
</evidence>
<gene>
    <name evidence="5" type="ORF">N5W20_00025</name>
</gene>
<comment type="similarity">
    <text evidence="1">Belongs to the glycosyltransferase 2 family.</text>
</comment>
<evidence type="ECO:0000313" key="6">
    <source>
        <dbReference type="Proteomes" id="UP001163831"/>
    </source>
</evidence>
<dbReference type="RefSeq" id="WP_319806909.1">
    <property type="nucleotide sequence ID" value="NZ_CP107052.1"/>
</dbReference>
<accession>A0ABY6GIS4</accession>
<dbReference type="InterPro" id="IPR029044">
    <property type="entry name" value="Nucleotide-diphossugar_trans"/>
</dbReference>
<feature type="domain" description="Glycosyltransferase 2-like" evidence="4">
    <location>
        <begin position="28"/>
        <end position="167"/>
    </location>
</feature>
<name>A0ABY6GIS4_9PROT</name>
<sequence length="367" mass="41545">MTFSLKDEASHIGEASTLRASESPVIYILLSLYNGATYLPEQLESFLRQDYRSWRLLWRDDGSNDESRVLMRAFSAKCASGKCIEVSASPRRIGVRRSYELLLNHVPENGYVAFADQDDVWLDDKLSRAFNALKASRKPALYCARQYIVDENLAHRRLSPALPPGESLHLATALTQNLAVGHTVLLNPAAIALIKKSVAPEDVLLDWWSYLVVALFGGEIVTDNRPASLYRQHRQNTVGATSHLLIRAFRAMRRGPAVFIRRFAGNVASLRQVASALPSASMSERAPKALQIPAQQHRTLLNEIEDALMASPLERIKFLFRHRDLHRQGRLEHIVFCLWFILRRASQPPRRGREIALQYDKSRTLTP</sequence>
<evidence type="ECO:0000256" key="3">
    <source>
        <dbReference type="ARBA" id="ARBA00022679"/>
    </source>
</evidence>
<keyword evidence="6" id="KW-1185">Reference proteome</keyword>
<dbReference type="EMBL" id="CP107052">
    <property type="protein sequence ID" value="UYH51315.1"/>
    <property type="molecule type" value="Genomic_DNA"/>
</dbReference>